<dbReference type="PANTHER" id="PTHR12916">
    <property type="entry name" value="CYTOCHROME C OXIDASE POLYPEPTIDE VIC-2"/>
    <property type="match status" value="1"/>
</dbReference>
<dbReference type="CDD" id="cd00054">
    <property type="entry name" value="EGF_CA"/>
    <property type="match status" value="2"/>
</dbReference>
<evidence type="ECO:0000313" key="10">
    <source>
        <dbReference type="EMBL" id="RUS91378.1"/>
    </source>
</evidence>
<feature type="disulfide bond" evidence="7">
    <location>
        <begin position="236"/>
        <end position="245"/>
    </location>
</feature>
<feature type="non-terminal residue" evidence="10">
    <location>
        <position position="451"/>
    </location>
</feature>
<feature type="disulfide bond" evidence="7">
    <location>
        <begin position="196"/>
        <end position="205"/>
    </location>
</feature>
<dbReference type="PROSITE" id="PS50948">
    <property type="entry name" value="PAN"/>
    <property type="match status" value="1"/>
</dbReference>
<feature type="domain" description="EGF-like" evidence="8">
    <location>
        <begin position="169"/>
        <end position="206"/>
    </location>
</feature>
<dbReference type="PROSITE" id="PS50026">
    <property type="entry name" value="EGF_3"/>
    <property type="match status" value="3"/>
</dbReference>
<sequence length="451" mass="49643">MGDRCENHCDQCKPNPCYNGATCNPDGRSYTCTCRVDTSCTYTWNNTLRFTSDPMLAEFRDRTSLPDCEDDCTANLNCVAYQFANTSTTPYCLHYKQLTFGDENTAGVFSYTKSCVNTQLFEGPRCEVDLRNDCTNTVCSESDFCKDLVDKTECVCPSEGNYDENCKVPTDLCEGNPCGSHGTCQAFGSVRYICFCEPGFTGLNCDKNIQECELNPAGCLYGGKCVDNQGGYTCSCPDGFSGTHCQHRPDLCESNACGTDSGGFCIEDFRRISANCTCGEHYDLVSSDVCEKTDYCLTEPCVNGTCSSQFDSYDDDDDDDHSQSSSFNHVVYISFLITGPTCDQNINDCVGVCTTENTVDSRDLINDCECVCKPGFTGKNCSEDIDECNTVQPCLHGGKCKNTLGDYTCDCETGWTGKNCQNNTDLCGLNYYCGHGTCYNLQNNSYCRCVY</sequence>
<feature type="domain" description="Apple" evidence="9">
    <location>
        <begin position="34"/>
        <end position="115"/>
    </location>
</feature>
<dbReference type="InterPro" id="IPR001881">
    <property type="entry name" value="EGF-like_Ca-bd_dom"/>
</dbReference>
<evidence type="ECO:0000259" key="9">
    <source>
        <dbReference type="PROSITE" id="PS50948"/>
    </source>
</evidence>
<dbReference type="InterPro" id="IPR003609">
    <property type="entry name" value="Pan_app"/>
</dbReference>
<evidence type="ECO:0000256" key="5">
    <source>
        <dbReference type="ARBA" id="ARBA00023157"/>
    </source>
</evidence>
<gene>
    <name evidence="10" type="ORF">EGW08_000895</name>
</gene>
<evidence type="ECO:0000259" key="8">
    <source>
        <dbReference type="PROSITE" id="PS50026"/>
    </source>
</evidence>
<evidence type="ECO:0000256" key="3">
    <source>
        <dbReference type="ARBA" id="ARBA00022729"/>
    </source>
</evidence>
<dbReference type="InterPro" id="IPR009030">
    <property type="entry name" value="Growth_fac_rcpt_cys_sf"/>
</dbReference>
<organism evidence="10 11">
    <name type="scientific">Elysia chlorotica</name>
    <name type="common">Eastern emerald elysia</name>
    <name type="synonym">Sea slug</name>
    <dbReference type="NCBI Taxonomy" id="188477"/>
    <lineage>
        <taxon>Eukaryota</taxon>
        <taxon>Metazoa</taxon>
        <taxon>Spiralia</taxon>
        <taxon>Lophotrochozoa</taxon>
        <taxon>Mollusca</taxon>
        <taxon>Gastropoda</taxon>
        <taxon>Heterobranchia</taxon>
        <taxon>Euthyneura</taxon>
        <taxon>Panpulmonata</taxon>
        <taxon>Sacoglossa</taxon>
        <taxon>Placobranchoidea</taxon>
        <taxon>Plakobranchidae</taxon>
        <taxon>Elysia</taxon>
    </lineage>
</organism>
<keyword evidence="5 7" id="KW-1015">Disulfide bond</keyword>
<reference evidence="10 11" key="1">
    <citation type="submission" date="2019-01" db="EMBL/GenBank/DDBJ databases">
        <title>A draft genome assembly of the solar-powered sea slug Elysia chlorotica.</title>
        <authorList>
            <person name="Cai H."/>
            <person name="Li Q."/>
            <person name="Fang X."/>
            <person name="Li J."/>
            <person name="Curtis N.E."/>
            <person name="Altenburger A."/>
            <person name="Shibata T."/>
            <person name="Feng M."/>
            <person name="Maeda T."/>
            <person name="Schwartz J.A."/>
            <person name="Shigenobu S."/>
            <person name="Lundholm N."/>
            <person name="Nishiyama T."/>
            <person name="Yang H."/>
            <person name="Hasebe M."/>
            <person name="Li S."/>
            <person name="Pierce S.K."/>
            <person name="Wang J."/>
        </authorList>
    </citation>
    <scope>NUCLEOTIDE SEQUENCE [LARGE SCALE GENOMIC DNA]</scope>
    <source>
        <strain evidence="10">EC2010</strain>
        <tissue evidence="10">Whole organism of an adult</tissue>
    </source>
</reference>
<dbReference type="PROSITE" id="PS00010">
    <property type="entry name" value="ASX_HYDROXYL"/>
    <property type="match status" value="2"/>
</dbReference>
<keyword evidence="4" id="KW-0677">Repeat</keyword>
<comment type="caution">
    <text evidence="7">Lacks conserved residue(s) required for the propagation of feature annotation.</text>
</comment>
<dbReference type="GO" id="GO:0005509">
    <property type="term" value="F:calcium ion binding"/>
    <property type="evidence" value="ECO:0007669"/>
    <property type="project" value="InterPro"/>
</dbReference>
<dbReference type="SUPFAM" id="SSF57184">
    <property type="entry name" value="Growth factor receptor domain"/>
    <property type="match status" value="1"/>
</dbReference>
<feature type="domain" description="EGF-like" evidence="8">
    <location>
        <begin position="208"/>
        <end position="246"/>
    </location>
</feature>
<dbReference type="STRING" id="188477.A0A433UC51"/>
<dbReference type="InterPro" id="IPR018097">
    <property type="entry name" value="EGF_Ca-bd_CS"/>
</dbReference>
<dbReference type="InterPro" id="IPR000152">
    <property type="entry name" value="EGF-type_Asp/Asn_hydroxyl_site"/>
</dbReference>
<feature type="disulfide bond" evidence="7">
    <location>
        <begin position="411"/>
        <end position="420"/>
    </location>
</feature>
<comment type="caution">
    <text evidence="10">The sequence shown here is derived from an EMBL/GenBank/DDBJ whole genome shotgun (WGS) entry which is preliminary data.</text>
</comment>
<evidence type="ECO:0000256" key="2">
    <source>
        <dbReference type="ARBA" id="ARBA00022536"/>
    </source>
</evidence>
<dbReference type="Proteomes" id="UP000271974">
    <property type="component" value="Unassembled WGS sequence"/>
</dbReference>
<feature type="domain" description="EGF-like" evidence="8">
    <location>
        <begin position="384"/>
        <end position="421"/>
    </location>
</feature>
<comment type="similarity">
    <text evidence="1">Belongs to the NOTCH family.</text>
</comment>
<evidence type="ECO:0000256" key="4">
    <source>
        <dbReference type="ARBA" id="ARBA00022737"/>
    </source>
</evidence>
<dbReference type="PRINTS" id="PR00010">
    <property type="entry name" value="EGFBLOOD"/>
</dbReference>
<dbReference type="SUPFAM" id="SSF57196">
    <property type="entry name" value="EGF/Laminin"/>
    <property type="match status" value="3"/>
</dbReference>
<dbReference type="PROSITE" id="PS01186">
    <property type="entry name" value="EGF_2"/>
    <property type="match status" value="4"/>
</dbReference>
<proteinExistence type="inferred from homology"/>
<evidence type="ECO:0000256" key="6">
    <source>
        <dbReference type="ARBA" id="ARBA00023180"/>
    </source>
</evidence>
<dbReference type="Gene3D" id="2.10.25.10">
    <property type="entry name" value="Laminin"/>
    <property type="match status" value="4"/>
</dbReference>
<dbReference type="Pfam" id="PF00008">
    <property type="entry name" value="EGF"/>
    <property type="match status" value="3"/>
</dbReference>
<dbReference type="PROSITE" id="PS00022">
    <property type="entry name" value="EGF_1"/>
    <property type="match status" value="4"/>
</dbReference>
<keyword evidence="2 7" id="KW-0245">EGF-like domain</keyword>
<dbReference type="EMBL" id="RQTK01000013">
    <property type="protein sequence ID" value="RUS91378.1"/>
    <property type="molecule type" value="Genomic_DNA"/>
</dbReference>
<keyword evidence="3" id="KW-0732">Signal</keyword>
<dbReference type="InterPro" id="IPR000742">
    <property type="entry name" value="EGF"/>
</dbReference>
<keyword evidence="6" id="KW-0325">Glycoprotein</keyword>
<dbReference type="FunFam" id="2.10.25.10:FF:000031">
    <property type="entry name" value="neurogenic locus notch homolog protein 3"/>
    <property type="match status" value="1"/>
</dbReference>
<dbReference type="OrthoDB" id="6162209at2759"/>
<protein>
    <submittedName>
        <fullName evidence="10">Uncharacterized protein</fullName>
    </submittedName>
</protein>
<dbReference type="SMART" id="SM00181">
    <property type="entry name" value="EGF"/>
    <property type="match status" value="7"/>
</dbReference>
<dbReference type="Pfam" id="PF12661">
    <property type="entry name" value="hEGF"/>
    <property type="match status" value="1"/>
</dbReference>
<dbReference type="PANTHER" id="PTHR12916:SF4">
    <property type="entry name" value="UNINFLATABLE, ISOFORM C"/>
    <property type="match status" value="1"/>
</dbReference>
<dbReference type="SMART" id="SM00179">
    <property type="entry name" value="EGF_CA"/>
    <property type="match status" value="4"/>
</dbReference>
<dbReference type="FunFam" id="2.10.25.10:FF:000471">
    <property type="entry name" value="Protein lin-12"/>
    <property type="match status" value="1"/>
</dbReference>
<evidence type="ECO:0000313" key="11">
    <source>
        <dbReference type="Proteomes" id="UP000271974"/>
    </source>
</evidence>
<accession>A0A433UC51</accession>
<dbReference type="PROSITE" id="PS01187">
    <property type="entry name" value="EGF_CA"/>
    <property type="match status" value="2"/>
</dbReference>
<dbReference type="AlphaFoldDB" id="A0A433UC51"/>
<name>A0A433UC51_ELYCH</name>
<dbReference type="InterPro" id="IPR013032">
    <property type="entry name" value="EGF-like_CS"/>
</dbReference>
<evidence type="ECO:0000256" key="1">
    <source>
        <dbReference type="ARBA" id="ARBA00005847"/>
    </source>
</evidence>
<evidence type="ECO:0000256" key="7">
    <source>
        <dbReference type="PROSITE-ProRule" id="PRU00076"/>
    </source>
</evidence>
<keyword evidence="11" id="KW-1185">Reference proteome</keyword>